<evidence type="ECO:0000313" key="5">
    <source>
        <dbReference type="Proteomes" id="UP000749293"/>
    </source>
</evidence>
<dbReference type="EMBL" id="JAANYQ010000005">
    <property type="protein sequence ID" value="KAF4124113.1"/>
    <property type="molecule type" value="Genomic_DNA"/>
</dbReference>
<dbReference type="AlphaFoldDB" id="A0A9P5D1N4"/>
<accession>A0A9P5D1N4</accession>
<dbReference type="InterPro" id="IPR049083">
    <property type="entry name" value="TACO1_YebC_N"/>
</dbReference>
<dbReference type="Pfam" id="PF20772">
    <property type="entry name" value="TACO1_YebC_N"/>
    <property type="match status" value="1"/>
</dbReference>
<dbReference type="PANTHER" id="PTHR12532">
    <property type="entry name" value="TRANSLATIONAL ACTIVATOR OF CYTOCHROME C OXIDASE 1"/>
    <property type="match status" value="1"/>
</dbReference>
<evidence type="ECO:0000256" key="1">
    <source>
        <dbReference type="ARBA" id="ARBA00008724"/>
    </source>
</evidence>
<organism evidence="4 5">
    <name type="scientific">Geosmithia morbida</name>
    <dbReference type="NCBI Taxonomy" id="1094350"/>
    <lineage>
        <taxon>Eukaryota</taxon>
        <taxon>Fungi</taxon>
        <taxon>Dikarya</taxon>
        <taxon>Ascomycota</taxon>
        <taxon>Pezizomycotina</taxon>
        <taxon>Sordariomycetes</taxon>
        <taxon>Hypocreomycetidae</taxon>
        <taxon>Hypocreales</taxon>
        <taxon>Bionectriaceae</taxon>
        <taxon>Geosmithia</taxon>
    </lineage>
</organism>
<gene>
    <name evidence="4" type="ORF">GMORB2_5829</name>
</gene>
<dbReference type="InterPro" id="IPR017856">
    <property type="entry name" value="Integrase-like_N"/>
</dbReference>
<feature type="domain" description="TACO1/YebC-like second and third" evidence="2">
    <location>
        <begin position="120"/>
        <end position="290"/>
    </location>
</feature>
<dbReference type="SUPFAM" id="SSF75625">
    <property type="entry name" value="YebC-like"/>
    <property type="match status" value="1"/>
</dbReference>
<comment type="similarity">
    <text evidence="1">Belongs to the TACO1 family.</text>
</comment>
<dbReference type="Gene3D" id="3.30.70.980">
    <property type="match status" value="2"/>
</dbReference>
<comment type="caution">
    <text evidence="4">The sequence shown here is derived from an EMBL/GenBank/DDBJ whole genome shotgun (WGS) entry which is preliminary data.</text>
</comment>
<dbReference type="Gene3D" id="1.10.10.200">
    <property type="match status" value="1"/>
</dbReference>
<evidence type="ECO:0000259" key="2">
    <source>
        <dbReference type="Pfam" id="PF01709"/>
    </source>
</evidence>
<dbReference type="PANTHER" id="PTHR12532:SF0">
    <property type="entry name" value="TRANSLATIONAL ACTIVATOR OF CYTOCHROME C OXIDASE 1"/>
    <property type="match status" value="1"/>
</dbReference>
<evidence type="ECO:0000313" key="4">
    <source>
        <dbReference type="EMBL" id="KAF4124113.1"/>
    </source>
</evidence>
<dbReference type="InterPro" id="IPR002876">
    <property type="entry name" value="Transcrip_reg_TACO1-like"/>
</dbReference>
<dbReference type="OrthoDB" id="2017544at2759"/>
<dbReference type="Pfam" id="PF01709">
    <property type="entry name" value="Transcrip_reg"/>
    <property type="match status" value="1"/>
</dbReference>
<feature type="domain" description="TACO1/YebC-like N-terminal" evidence="3">
    <location>
        <begin position="41"/>
        <end position="111"/>
    </location>
</feature>
<proteinExistence type="inferred from homology"/>
<keyword evidence="5" id="KW-1185">Reference proteome</keyword>
<evidence type="ECO:0000259" key="3">
    <source>
        <dbReference type="Pfam" id="PF20772"/>
    </source>
</evidence>
<dbReference type="GeneID" id="55972054"/>
<dbReference type="Proteomes" id="UP000749293">
    <property type="component" value="Unassembled WGS sequence"/>
</dbReference>
<dbReference type="InterPro" id="IPR048300">
    <property type="entry name" value="TACO1_YebC-like_2nd/3rd_dom"/>
</dbReference>
<sequence length="324" mass="35308">MKLQLRQFLTLNGAWGRAPTASPCCPRRSFVATACAQAGHNKWSKTKHIKAVTDKKKMVARTSFEKLIAMHSRLNGEDLKFNPQLASAITAANKASVPKSIIEGAIARGQGRSTTGARLEPMQLEVLLPPDVAIIVEAETDNKNRTLGDLRVVVKKAGALTSSTNFYFTKRGRAVFKAAAAATEGDAGSSGGGPDLSELVDAAIELEGVEDAEDMPDGSFLVWTEPSKLASITETLSRQLNLDVRESDIVWHPNEDTRVEIASSEIVEVLEILLSGIREYPEVKGVFANVCQGSSITDDEWDRIQRYLDVCARYFLISSFPRKG</sequence>
<dbReference type="InterPro" id="IPR026564">
    <property type="entry name" value="Transcrip_reg_TACO1-like_dom3"/>
</dbReference>
<protein>
    <submittedName>
        <fullName evidence="4">Pfam:DUF28</fullName>
    </submittedName>
</protein>
<reference evidence="4" key="1">
    <citation type="submission" date="2020-03" db="EMBL/GenBank/DDBJ databases">
        <title>Site-based positive gene gene selection in Geosmithia morbida across the United States reveals a broad range of putative effectors and factors for local host and environmental adapation.</title>
        <authorList>
            <person name="Onufrak A."/>
            <person name="Murdoch R.W."/>
            <person name="Gazis R."/>
            <person name="Huff M."/>
            <person name="Staton M."/>
            <person name="Klingeman W."/>
            <person name="Hadziabdic D."/>
        </authorList>
    </citation>
    <scope>NUCLEOTIDE SEQUENCE</scope>
    <source>
        <strain evidence="4">1262</strain>
    </source>
</reference>
<dbReference type="GO" id="GO:0005739">
    <property type="term" value="C:mitochondrion"/>
    <property type="evidence" value="ECO:0007669"/>
    <property type="project" value="TreeGrafter"/>
</dbReference>
<name>A0A9P5D1N4_9HYPO</name>
<dbReference type="InterPro" id="IPR029072">
    <property type="entry name" value="YebC-like"/>
</dbReference>
<dbReference type="RefSeq" id="XP_035322765.1">
    <property type="nucleotide sequence ID" value="XM_035467799.1"/>
</dbReference>